<dbReference type="PANTHER" id="PTHR37816:SF1">
    <property type="entry name" value="TOXIN"/>
    <property type="match status" value="1"/>
</dbReference>
<organism evidence="1 2">
    <name type="scientific">Parasedimentitalea marina</name>
    <dbReference type="NCBI Taxonomy" id="2483033"/>
    <lineage>
        <taxon>Bacteria</taxon>
        <taxon>Pseudomonadati</taxon>
        <taxon>Pseudomonadota</taxon>
        <taxon>Alphaproteobacteria</taxon>
        <taxon>Rhodobacterales</taxon>
        <taxon>Paracoccaceae</taxon>
        <taxon>Parasedimentitalea</taxon>
    </lineage>
</organism>
<name>A0A3T0N5W6_9RHOB</name>
<dbReference type="KEGG" id="sedi:EBB79_16955"/>
<dbReference type="InterPro" id="IPR027417">
    <property type="entry name" value="P-loop_NTPase"/>
</dbReference>
<sequence length="173" mass="20160">MQNISDMQRIMIVGGPGGGKSTLAQLLSAQLNLPIIHMDHLFWAPDWVQREKDHVAQLARSAADGPRWIFEGNHSRSWDYRAERAEMIVVLALPRWLRMWRILKRTVRHYGRSRPDMAEGCPERFDLEFLRWSWSYDNHSGRKLLAFGQRWGGGRPVVWLSSPCAVKRFLHSI</sequence>
<dbReference type="OrthoDB" id="7210594at2"/>
<dbReference type="Proteomes" id="UP000283063">
    <property type="component" value="Chromosome"/>
</dbReference>
<reference evidence="1 2" key="1">
    <citation type="submission" date="2018-10" db="EMBL/GenBank/DDBJ databases">
        <title>Parasedimentitalea marina sp. nov., a psychrophilic bacterium isolated from deep seawater of the New Britain Trench.</title>
        <authorList>
            <person name="Cao J."/>
        </authorList>
    </citation>
    <scope>NUCLEOTIDE SEQUENCE [LARGE SCALE GENOMIC DNA]</scope>
    <source>
        <strain evidence="1 2">W43</strain>
    </source>
</reference>
<protein>
    <submittedName>
        <fullName evidence="1">AAA family ATPase</fullName>
    </submittedName>
</protein>
<dbReference type="Gene3D" id="3.40.50.300">
    <property type="entry name" value="P-loop containing nucleotide triphosphate hydrolases"/>
    <property type="match status" value="1"/>
</dbReference>
<dbReference type="PANTHER" id="PTHR37816">
    <property type="entry name" value="YALI0E33011P"/>
    <property type="match status" value="1"/>
</dbReference>
<evidence type="ECO:0000313" key="2">
    <source>
        <dbReference type="Proteomes" id="UP000283063"/>
    </source>
</evidence>
<dbReference type="RefSeq" id="WP_127749952.1">
    <property type="nucleotide sequence ID" value="NZ_CP033219.1"/>
</dbReference>
<dbReference type="AlphaFoldDB" id="A0A3T0N5W6"/>
<keyword evidence="2" id="KW-1185">Reference proteome</keyword>
<accession>A0A3T0N5W6</accession>
<dbReference type="EMBL" id="CP033219">
    <property type="protein sequence ID" value="AZV79397.1"/>
    <property type="molecule type" value="Genomic_DNA"/>
</dbReference>
<dbReference type="InterPro" id="IPR052922">
    <property type="entry name" value="Cytidylate_Kinase-2"/>
</dbReference>
<evidence type="ECO:0000313" key="1">
    <source>
        <dbReference type="EMBL" id="AZV79397.1"/>
    </source>
</evidence>
<dbReference type="SUPFAM" id="SSF52540">
    <property type="entry name" value="P-loop containing nucleoside triphosphate hydrolases"/>
    <property type="match status" value="1"/>
</dbReference>
<gene>
    <name evidence="1" type="ORF">EBB79_16955</name>
</gene>
<proteinExistence type="predicted"/>